<reference evidence="1" key="2">
    <citation type="submission" date="2021-04" db="EMBL/GenBank/DDBJ databases">
        <authorList>
            <person name="Zhang T."/>
            <person name="Zhang Y."/>
            <person name="Lu D."/>
            <person name="Zuo D."/>
            <person name="Du Z."/>
        </authorList>
    </citation>
    <scope>NUCLEOTIDE SEQUENCE</scope>
    <source>
        <strain evidence="1">JR1</strain>
    </source>
</reference>
<dbReference type="EMBL" id="JAGTAR010000008">
    <property type="protein sequence ID" value="MBR8535301.1"/>
    <property type="molecule type" value="Genomic_DNA"/>
</dbReference>
<dbReference type="AlphaFoldDB" id="A0A941F225"/>
<evidence type="ECO:0008006" key="3">
    <source>
        <dbReference type="Google" id="ProtNLM"/>
    </source>
</evidence>
<protein>
    <recommendedName>
        <fullName evidence="3">PKD domain-containing protein</fullName>
    </recommendedName>
</protein>
<dbReference type="PROSITE" id="PS51257">
    <property type="entry name" value="PROKAR_LIPOPROTEIN"/>
    <property type="match status" value="1"/>
</dbReference>
<comment type="caution">
    <text evidence="1">The sequence shown here is derived from an EMBL/GenBank/DDBJ whole genome shotgun (WGS) entry which is preliminary data.</text>
</comment>
<evidence type="ECO:0000313" key="2">
    <source>
        <dbReference type="Proteomes" id="UP000679220"/>
    </source>
</evidence>
<reference evidence="1" key="1">
    <citation type="journal article" date="2018" name="Int. J. Syst. Evol. Microbiol.">
        <title>Carboxylicivirga sediminis sp. nov., isolated from coastal sediment.</title>
        <authorList>
            <person name="Wang F.Q."/>
            <person name="Ren L.H."/>
            <person name="Zou R.J."/>
            <person name="Sun Y.Z."/>
            <person name="Liu X.J."/>
            <person name="Jiang F."/>
            <person name="Liu L.J."/>
        </authorList>
    </citation>
    <scope>NUCLEOTIDE SEQUENCE</scope>
    <source>
        <strain evidence="1">JR1</strain>
    </source>
</reference>
<keyword evidence="2" id="KW-1185">Reference proteome</keyword>
<dbReference type="Proteomes" id="UP000679220">
    <property type="component" value="Unassembled WGS sequence"/>
</dbReference>
<organism evidence="1 2">
    <name type="scientific">Carboxylicivirga sediminis</name>
    <dbReference type="NCBI Taxonomy" id="2006564"/>
    <lineage>
        <taxon>Bacteria</taxon>
        <taxon>Pseudomonadati</taxon>
        <taxon>Bacteroidota</taxon>
        <taxon>Bacteroidia</taxon>
        <taxon>Marinilabiliales</taxon>
        <taxon>Marinilabiliaceae</taxon>
        <taxon>Carboxylicivirga</taxon>
    </lineage>
</organism>
<gene>
    <name evidence="1" type="ORF">KDU71_07000</name>
</gene>
<evidence type="ECO:0000313" key="1">
    <source>
        <dbReference type="EMBL" id="MBR8535301.1"/>
    </source>
</evidence>
<dbReference type="RefSeq" id="WP_212189205.1">
    <property type="nucleotide sequence ID" value="NZ_JAGTAR010000008.1"/>
</dbReference>
<name>A0A941F225_9BACT</name>
<accession>A0A941F225</accession>
<proteinExistence type="predicted"/>
<sequence>MKYIKYIATFLVAALMVSCSPEVELRDLGPDPSGEIKVDKIDGNNFNYSFEGKDAFLLNWFFDNGIHSQEQKLDVYFPFKGEYDNKLLISGGPSTVELNHKLVVENTDPAICEVPELKMLTGGCEGEGKTWVFATDRPDSNPFAGSGVGLHFFMVDPADWTVFWWNAGDPGSGGSVVSDINAEMTFDLNGGFNYTYMHDGEVKTGSFTLDLDKQTLSINGADLVGAYGTYLDNTKGGKYELKKLSDDELILFQTHGEGFCWIFKPKGHDYN</sequence>